<protein>
    <submittedName>
        <fullName evidence="1">Uncharacterized protein</fullName>
    </submittedName>
</protein>
<dbReference type="GeneID" id="19403743"/>
<reference evidence="1 2" key="2">
    <citation type="journal article" date="2013" name="PLoS Genet.">
        <title>Comparative genome structure, secondary metabolite, and effector coding capacity across Cochliobolus pathogens.</title>
        <authorList>
            <person name="Condon B.J."/>
            <person name="Leng Y."/>
            <person name="Wu D."/>
            <person name="Bushley K.E."/>
            <person name="Ohm R.A."/>
            <person name="Otillar R."/>
            <person name="Martin J."/>
            <person name="Schackwitz W."/>
            <person name="Grimwood J."/>
            <person name="MohdZainudin N."/>
            <person name="Xue C."/>
            <person name="Wang R."/>
            <person name="Manning V.A."/>
            <person name="Dhillon B."/>
            <person name="Tu Z.J."/>
            <person name="Steffenson B.J."/>
            <person name="Salamov A."/>
            <person name="Sun H."/>
            <person name="Lowry S."/>
            <person name="LaButti K."/>
            <person name="Han J."/>
            <person name="Copeland A."/>
            <person name="Lindquist E."/>
            <person name="Barry K."/>
            <person name="Schmutz J."/>
            <person name="Baker S.E."/>
            <person name="Ciuffetti L.M."/>
            <person name="Grigoriev I.V."/>
            <person name="Zhong S."/>
            <person name="Turgeon B.G."/>
        </authorList>
    </citation>
    <scope>NUCLEOTIDE SEQUENCE [LARGE SCALE GENOMIC DNA]</scope>
    <source>
        <strain evidence="2">28A</strain>
    </source>
</reference>
<sequence length="162" mass="18402">MNLYPAQIAVTWWKSGTAVNTVERENLTNAFWTVWFPGMRFVDMAKILCLNRKPAITHLNQSESSAKCVHLNSNFGVQPECMIEAQPSVTYHTHAMPLVNDELSIPSWKHLFCDLHEIPQGTHSPSMLQKLSTTTRTHFFPYLTSGCILHTETKASQTHPNH</sequence>
<dbReference type="AlphaFoldDB" id="R0K3U4"/>
<dbReference type="HOGENOM" id="CLU_1636450_0_0_1"/>
<proteinExistence type="predicted"/>
<reference evidence="1 2" key="1">
    <citation type="journal article" date="2012" name="PLoS Pathog.">
        <title>Diverse lifestyles and strategies of plant pathogenesis encoded in the genomes of eighteen Dothideomycetes fungi.</title>
        <authorList>
            <person name="Ohm R.A."/>
            <person name="Feau N."/>
            <person name="Henrissat B."/>
            <person name="Schoch C.L."/>
            <person name="Horwitz B.A."/>
            <person name="Barry K.W."/>
            <person name="Condon B.J."/>
            <person name="Copeland A.C."/>
            <person name="Dhillon B."/>
            <person name="Glaser F."/>
            <person name="Hesse C.N."/>
            <person name="Kosti I."/>
            <person name="LaButti K."/>
            <person name="Lindquist E.A."/>
            <person name="Lucas S."/>
            <person name="Salamov A.A."/>
            <person name="Bradshaw R.E."/>
            <person name="Ciuffetti L."/>
            <person name="Hamelin R.C."/>
            <person name="Kema G.H.J."/>
            <person name="Lawrence C."/>
            <person name="Scott J.A."/>
            <person name="Spatafora J.W."/>
            <person name="Turgeon B.G."/>
            <person name="de Wit P.J.G.M."/>
            <person name="Zhong S."/>
            <person name="Goodwin S.B."/>
            <person name="Grigoriev I.V."/>
        </authorList>
    </citation>
    <scope>NUCLEOTIDE SEQUENCE [LARGE SCALE GENOMIC DNA]</scope>
    <source>
        <strain evidence="2">28A</strain>
    </source>
</reference>
<dbReference type="EMBL" id="KB908814">
    <property type="protein sequence ID" value="EOA84239.1"/>
    <property type="molecule type" value="Genomic_DNA"/>
</dbReference>
<organism evidence="1 2">
    <name type="scientific">Exserohilum turcicum (strain 28A)</name>
    <name type="common">Northern leaf blight fungus</name>
    <name type="synonym">Setosphaeria turcica</name>
    <dbReference type="NCBI Taxonomy" id="671987"/>
    <lineage>
        <taxon>Eukaryota</taxon>
        <taxon>Fungi</taxon>
        <taxon>Dikarya</taxon>
        <taxon>Ascomycota</taxon>
        <taxon>Pezizomycotina</taxon>
        <taxon>Dothideomycetes</taxon>
        <taxon>Pleosporomycetidae</taxon>
        <taxon>Pleosporales</taxon>
        <taxon>Pleosporineae</taxon>
        <taxon>Pleosporaceae</taxon>
        <taxon>Exserohilum</taxon>
    </lineage>
</organism>
<dbReference type="RefSeq" id="XP_008028115.1">
    <property type="nucleotide sequence ID" value="XM_008029924.1"/>
</dbReference>
<dbReference type="Proteomes" id="UP000016935">
    <property type="component" value="Unassembled WGS sequence"/>
</dbReference>
<keyword evidence="2" id="KW-1185">Reference proteome</keyword>
<gene>
    <name evidence="1" type="ORF">SETTUDRAFT_33239</name>
</gene>
<name>R0K3U4_EXST2</name>
<evidence type="ECO:0000313" key="1">
    <source>
        <dbReference type="EMBL" id="EOA84239.1"/>
    </source>
</evidence>
<evidence type="ECO:0000313" key="2">
    <source>
        <dbReference type="Proteomes" id="UP000016935"/>
    </source>
</evidence>
<accession>R0K3U4</accession>